<proteinExistence type="predicted"/>
<dbReference type="PhylomeDB" id="B4H8T8"/>
<dbReference type="InterPro" id="IPR032675">
    <property type="entry name" value="LRR_dom_sf"/>
</dbReference>
<feature type="compositionally biased region" description="Low complexity" evidence="6">
    <location>
        <begin position="1259"/>
        <end position="1282"/>
    </location>
</feature>
<feature type="region of interest" description="Disordered" evidence="6">
    <location>
        <begin position="1205"/>
        <end position="1282"/>
    </location>
</feature>
<dbReference type="Pfam" id="PF13855">
    <property type="entry name" value="LRR_8"/>
    <property type="match status" value="3"/>
</dbReference>
<dbReference type="InterPro" id="IPR050467">
    <property type="entry name" value="LRFN"/>
</dbReference>
<dbReference type="SMART" id="SM00364">
    <property type="entry name" value="LRR_BAC"/>
    <property type="match status" value="8"/>
</dbReference>
<dbReference type="Proteomes" id="UP000008744">
    <property type="component" value="Unassembled WGS sequence"/>
</dbReference>
<dbReference type="EMBL" id="CH479225">
    <property type="protein sequence ID" value="EDW35147.1"/>
    <property type="molecule type" value="Genomic_DNA"/>
</dbReference>
<dbReference type="KEGG" id="dpe:6602237"/>
<keyword evidence="5" id="KW-0325">Glycoprotein</keyword>
<dbReference type="OrthoDB" id="10061535at2759"/>
<keyword evidence="10" id="KW-1185">Reference proteome</keyword>
<dbReference type="InterPro" id="IPR013783">
    <property type="entry name" value="Ig-like_fold"/>
</dbReference>
<dbReference type="PROSITE" id="PS51450">
    <property type="entry name" value="LRR"/>
    <property type="match status" value="4"/>
</dbReference>
<keyword evidence="2 7" id="KW-0732">Signal</keyword>
<dbReference type="HOGENOM" id="CLU_006964_0_0_1"/>
<dbReference type="SUPFAM" id="SSF52058">
    <property type="entry name" value="L domain-like"/>
    <property type="match status" value="1"/>
</dbReference>
<dbReference type="SUPFAM" id="SSF48726">
    <property type="entry name" value="Immunoglobulin"/>
    <property type="match status" value="1"/>
</dbReference>
<dbReference type="InterPro" id="IPR003591">
    <property type="entry name" value="Leu-rich_rpt_typical-subtyp"/>
</dbReference>
<dbReference type="PANTHER" id="PTHR45842:SF12">
    <property type="entry name" value="KEKKON 5, ISOFORM A"/>
    <property type="match status" value="1"/>
</dbReference>
<reference evidence="9 10" key="1">
    <citation type="journal article" date="2007" name="Nature">
        <title>Evolution of genes and genomes on the Drosophila phylogeny.</title>
        <authorList>
            <consortium name="Drosophila 12 Genomes Consortium"/>
            <person name="Clark A.G."/>
            <person name="Eisen M.B."/>
            <person name="Smith D.R."/>
            <person name="Bergman C.M."/>
            <person name="Oliver B."/>
            <person name="Markow T.A."/>
            <person name="Kaufman T.C."/>
            <person name="Kellis M."/>
            <person name="Gelbart W."/>
            <person name="Iyer V.N."/>
            <person name="Pollard D.A."/>
            <person name="Sackton T.B."/>
            <person name="Larracuente A.M."/>
            <person name="Singh N.D."/>
            <person name="Abad J.P."/>
            <person name="Abt D.N."/>
            <person name="Adryan B."/>
            <person name="Aguade M."/>
            <person name="Akashi H."/>
            <person name="Anderson W.W."/>
            <person name="Aquadro C.F."/>
            <person name="Ardell D.H."/>
            <person name="Arguello R."/>
            <person name="Artieri C.G."/>
            <person name="Barbash D.A."/>
            <person name="Barker D."/>
            <person name="Barsanti P."/>
            <person name="Batterham P."/>
            <person name="Batzoglou S."/>
            <person name="Begun D."/>
            <person name="Bhutkar A."/>
            <person name="Blanco E."/>
            <person name="Bosak S.A."/>
            <person name="Bradley R.K."/>
            <person name="Brand A.D."/>
            <person name="Brent M.R."/>
            <person name="Brooks A.N."/>
            <person name="Brown R.H."/>
            <person name="Butlin R.K."/>
            <person name="Caggese C."/>
            <person name="Calvi B.R."/>
            <person name="Bernardo de Carvalho A."/>
            <person name="Caspi A."/>
            <person name="Castrezana S."/>
            <person name="Celniker S.E."/>
            <person name="Chang J.L."/>
            <person name="Chapple C."/>
            <person name="Chatterji S."/>
            <person name="Chinwalla A."/>
            <person name="Civetta A."/>
            <person name="Clifton S.W."/>
            <person name="Comeron J.M."/>
            <person name="Costello J.C."/>
            <person name="Coyne J.A."/>
            <person name="Daub J."/>
            <person name="David R.G."/>
            <person name="Delcher A.L."/>
            <person name="Delehaunty K."/>
            <person name="Do C.B."/>
            <person name="Ebling H."/>
            <person name="Edwards K."/>
            <person name="Eickbush T."/>
            <person name="Evans J.D."/>
            <person name="Filipski A."/>
            <person name="Findeiss S."/>
            <person name="Freyhult E."/>
            <person name="Fulton L."/>
            <person name="Fulton R."/>
            <person name="Garcia A.C."/>
            <person name="Gardiner A."/>
            <person name="Garfield D.A."/>
            <person name="Garvin B.E."/>
            <person name="Gibson G."/>
            <person name="Gilbert D."/>
            <person name="Gnerre S."/>
            <person name="Godfrey J."/>
            <person name="Good R."/>
            <person name="Gotea V."/>
            <person name="Gravely B."/>
            <person name="Greenberg A.J."/>
            <person name="Griffiths-Jones S."/>
            <person name="Gross S."/>
            <person name="Guigo R."/>
            <person name="Gustafson E.A."/>
            <person name="Haerty W."/>
            <person name="Hahn M.W."/>
            <person name="Halligan D.L."/>
            <person name="Halpern A.L."/>
            <person name="Halter G.M."/>
            <person name="Han M.V."/>
            <person name="Heger A."/>
            <person name="Hillier L."/>
            <person name="Hinrichs A.S."/>
            <person name="Holmes I."/>
            <person name="Hoskins R.A."/>
            <person name="Hubisz M.J."/>
            <person name="Hultmark D."/>
            <person name="Huntley M.A."/>
            <person name="Jaffe D.B."/>
            <person name="Jagadeeshan S."/>
            <person name="Jeck W.R."/>
            <person name="Johnson J."/>
            <person name="Jones C.D."/>
            <person name="Jordan W.C."/>
            <person name="Karpen G.H."/>
            <person name="Kataoka E."/>
            <person name="Keightley P.D."/>
            <person name="Kheradpour P."/>
            <person name="Kirkness E.F."/>
            <person name="Koerich L.B."/>
            <person name="Kristiansen K."/>
            <person name="Kudrna D."/>
            <person name="Kulathinal R.J."/>
            <person name="Kumar S."/>
            <person name="Kwok R."/>
            <person name="Lander E."/>
            <person name="Langley C.H."/>
            <person name="Lapoint R."/>
            <person name="Lazzaro B.P."/>
            <person name="Lee S.J."/>
            <person name="Levesque L."/>
            <person name="Li R."/>
            <person name="Lin C.F."/>
            <person name="Lin M.F."/>
            <person name="Lindblad-Toh K."/>
            <person name="Llopart A."/>
            <person name="Long M."/>
            <person name="Low L."/>
            <person name="Lozovsky E."/>
            <person name="Lu J."/>
            <person name="Luo M."/>
            <person name="Machado C.A."/>
            <person name="Makalowski W."/>
            <person name="Marzo M."/>
            <person name="Matsuda M."/>
            <person name="Matzkin L."/>
            <person name="McAllister B."/>
            <person name="McBride C.S."/>
            <person name="McKernan B."/>
            <person name="McKernan K."/>
            <person name="Mendez-Lago M."/>
            <person name="Minx P."/>
            <person name="Mollenhauer M.U."/>
            <person name="Montooth K."/>
            <person name="Mount S.M."/>
            <person name="Mu X."/>
            <person name="Myers E."/>
            <person name="Negre B."/>
            <person name="Newfeld S."/>
            <person name="Nielsen R."/>
            <person name="Noor M.A."/>
            <person name="O'Grady P."/>
            <person name="Pachter L."/>
            <person name="Papaceit M."/>
            <person name="Parisi M.J."/>
            <person name="Parisi M."/>
            <person name="Parts L."/>
            <person name="Pedersen J.S."/>
            <person name="Pesole G."/>
            <person name="Phillippy A.M."/>
            <person name="Ponting C.P."/>
            <person name="Pop M."/>
            <person name="Porcelli D."/>
            <person name="Powell J.R."/>
            <person name="Prohaska S."/>
            <person name="Pruitt K."/>
            <person name="Puig M."/>
            <person name="Quesneville H."/>
            <person name="Ram K.R."/>
            <person name="Rand D."/>
            <person name="Rasmussen M.D."/>
            <person name="Reed L.K."/>
            <person name="Reenan R."/>
            <person name="Reily A."/>
            <person name="Remington K.A."/>
            <person name="Rieger T.T."/>
            <person name="Ritchie M.G."/>
            <person name="Robin C."/>
            <person name="Rogers Y.H."/>
            <person name="Rohde C."/>
            <person name="Rozas J."/>
            <person name="Rubenfield M.J."/>
            <person name="Ruiz A."/>
            <person name="Russo S."/>
            <person name="Salzberg S.L."/>
            <person name="Sanchez-Gracia A."/>
            <person name="Saranga D.J."/>
            <person name="Sato H."/>
            <person name="Schaeffer S.W."/>
            <person name="Schatz M.C."/>
            <person name="Schlenke T."/>
            <person name="Schwartz R."/>
            <person name="Segarra C."/>
            <person name="Singh R.S."/>
            <person name="Sirot L."/>
            <person name="Sirota M."/>
            <person name="Sisneros N.B."/>
            <person name="Smith C.D."/>
            <person name="Smith T.F."/>
            <person name="Spieth J."/>
            <person name="Stage D.E."/>
            <person name="Stark A."/>
            <person name="Stephan W."/>
            <person name="Strausberg R.L."/>
            <person name="Strempel S."/>
            <person name="Sturgill D."/>
            <person name="Sutton G."/>
            <person name="Sutton G.G."/>
            <person name="Tao W."/>
            <person name="Teichmann S."/>
            <person name="Tobari Y.N."/>
            <person name="Tomimura Y."/>
            <person name="Tsolas J.M."/>
            <person name="Valente V.L."/>
            <person name="Venter E."/>
            <person name="Venter J.C."/>
            <person name="Vicario S."/>
            <person name="Vieira F.G."/>
            <person name="Vilella A.J."/>
            <person name="Villasante A."/>
            <person name="Walenz B."/>
            <person name="Wang J."/>
            <person name="Wasserman M."/>
            <person name="Watts T."/>
            <person name="Wilson D."/>
            <person name="Wilson R.K."/>
            <person name="Wing R.A."/>
            <person name="Wolfner M.F."/>
            <person name="Wong A."/>
            <person name="Wong G.K."/>
            <person name="Wu C.I."/>
            <person name="Wu G."/>
            <person name="Yamamoto D."/>
            <person name="Yang H.P."/>
            <person name="Yang S.P."/>
            <person name="Yorke J.A."/>
            <person name="Yoshida K."/>
            <person name="Zdobnov E."/>
            <person name="Zhang P."/>
            <person name="Zhang Y."/>
            <person name="Zimin A.V."/>
            <person name="Baldwin J."/>
            <person name="Abdouelleil A."/>
            <person name="Abdulkadir J."/>
            <person name="Abebe A."/>
            <person name="Abera B."/>
            <person name="Abreu J."/>
            <person name="Acer S.C."/>
            <person name="Aftuck L."/>
            <person name="Alexander A."/>
            <person name="An P."/>
            <person name="Anderson E."/>
            <person name="Anderson S."/>
            <person name="Arachi H."/>
            <person name="Azer M."/>
            <person name="Bachantsang P."/>
            <person name="Barry A."/>
            <person name="Bayul T."/>
            <person name="Berlin A."/>
            <person name="Bessette D."/>
            <person name="Bloom T."/>
            <person name="Blye J."/>
            <person name="Boguslavskiy L."/>
            <person name="Bonnet C."/>
            <person name="Boukhgalter B."/>
            <person name="Bourzgui I."/>
            <person name="Brown A."/>
            <person name="Cahill P."/>
            <person name="Channer S."/>
            <person name="Cheshatsang Y."/>
            <person name="Chuda L."/>
            <person name="Citroen M."/>
            <person name="Collymore A."/>
            <person name="Cooke P."/>
            <person name="Costello M."/>
            <person name="D'Aco K."/>
            <person name="Daza R."/>
            <person name="De Haan G."/>
            <person name="DeGray S."/>
            <person name="DeMaso C."/>
            <person name="Dhargay N."/>
            <person name="Dooley K."/>
            <person name="Dooley E."/>
            <person name="Doricent M."/>
            <person name="Dorje P."/>
            <person name="Dorjee K."/>
            <person name="Dupes A."/>
            <person name="Elong R."/>
            <person name="Falk J."/>
            <person name="Farina A."/>
            <person name="Faro S."/>
            <person name="Ferguson D."/>
            <person name="Fisher S."/>
            <person name="Foley C.D."/>
            <person name="Franke A."/>
            <person name="Friedrich D."/>
            <person name="Gadbois L."/>
            <person name="Gearin G."/>
            <person name="Gearin C.R."/>
            <person name="Giannoukos G."/>
            <person name="Goode T."/>
            <person name="Graham J."/>
            <person name="Grandbois E."/>
            <person name="Grewal S."/>
            <person name="Gyaltsen K."/>
            <person name="Hafez N."/>
            <person name="Hagos B."/>
            <person name="Hall J."/>
            <person name="Henson C."/>
            <person name="Hollinger A."/>
            <person name="Honan T."/>
            <person name="Huard M.D."/>
            <person name="Hughes L."/>
            <person name="Hurhula B."/>
            <person name="Husby M.E."/>
            <person name="Kamat A."/>
            <person name="Kanga B."/>
            <person name="Kashin S."/>
            <person name="Khazanovich D."/>
            <person name="Kisner P."/>
            <person name="Lance K."/>
            <person name="Lara M."/>
            <person name="Lee W."/>
            <person name="Lennon N."/>
            <person name="Letendre F."/>
            <person name="LeVine R."/>
            <person name="Lipovsky A."/>
            <person name="Liu X."/>
            <person name="Liu J."/>
            <person name="Liu S."/>
            <person name="Lokyitsang T."/>
            <person name="Lokyitsang Y."/>
            <person name="Lubonja R."/>
            <person name="Lui A."/>
            <person name="MacDonald P."/>
            <person name="Magnisalis V."/>
            <person name="Maru K."/>
            <person name="Matthews C."/>
            <person name="McCusker W."/>
            <person name="McDonough S."/>
            <person name="Mehta T."/>
            <person name="Meldrim J."/>
            <person name="Meneus L."/>
            <person name="Mihai O."/>
            <person name="Mihalev A."/>
            <person name="Mihova T."/>
            <person name="Mittelman R."/>
            <person name="Mlenga V."/>
            <person name="Montmayeur A."/>
            <person name="Mulrain L."/>
            <person name="Navidi A."/>
            <person name="Naylor J."/>
            <person name="Negash T."/>
            <person name="Nguyen T."/>
            <person name="Nguyen N."/>
            <person name="Nicol R."/>
            <person name="Norbu C."/>
            <person name="Norbu N."/>
            <person name="Novod N."/>
            <person name="O'Neill B."/>
            <person name="Osman S."/>
            <person name="Markiewicz E."/>
            <person name="Oyono O.L."/>
            <person name="Patti C."/>
            <person name="Phunkhang P."/>
            <person name="Pierre F."/>
            <person name="Priest M."/>
            <person name="Raghuraman S."/>
            <person name="Rege F."/>
            <person name="Reyes R."/>
            <person name="Rise C."/>
            <person name="Rogov P."/>
            <person name="Ross K."/>
            <person name="Ryan E."/>
            <person name="Settipalli S."/>
            <person name="Shea T."/>
            <person name="Sherpa N."/>
            <person name="Shi L."/>
            <person name="Shih D."/>
            <person name="Sparrow T."/>
            <person name="Spaulding J."/>
            <person name="Stalker J."/>
            <person name="Stange-Thomann N."/>
            <person name="Stavropoulos S."/>
            <person name="Stone C."/>
            <person name="Strader C."/>
            <person name="Tesfaye S."/>
            <person name="Thomson T."/>
            <person name="Thoulutsang Y."/>
            <person name="Thoulutsang D."/>
            <person name="Topham K."/>
            <person name="Topping I."/>
            <person name="Tsamla T."/>
            <person name="Vassiliev H."/>
            <person name="Vo A."/>
            <person name="Wangchuk T."/>
            <person name="Wangdi T."/>
            <person name="Weiand M."/>
            <person name="Wilkinson J."/>
            <person name="Wilson A."/>
            <person name="Yadav S."/>
            <person name="Young G."/>
            <person name="Yu Q."/>
            <person name="Zembek L."/>
            <person name="Zhong D."/>
            <person name="Zimmer A."/>
            <person name="Zwirko Z."/>
            <person name="Jaffe D.B."/>
            <person name="Alvarez P."/>
            <person name="Brockman W."/>
            <person name="Butler J."/>
            <person name="Chin C."/>
            <person name="Gnerre S."/>
            <person name="Grabherr M."/>
            <person name="Kleber M."/>
            <person name="Mauceli E."/>
            <person name="MacCallum I."/>
        </authorList>
    </citation>
    <scope>NUCLEOTIDE SEQUENCE [LARGE SCALE GENOMIC DNA]</scope>
    <source>
        <strain evidence="10">MSH-3 / Tucson 14011-0111.49</strain>
    </source>
</reference>
<dbReference type="STRING" id="7234.B4H8T8"/>
<feature type="domain" description="Ig-like" evidence="8">
    <location>
        <begin position="647"/>
        <end position="783"/>
    </location>
</feature>
<keyword evidence="4" id="KW-1015">Disulfide bond</keyword>
<feature type="signal peptide" evidence="7">
    <location>
        <begin position="1"/>
        <end position="27"/>
    </location>
</feature>
<dbReference type="InterPro" id="IPR003598">
    <property type="entry name" value="Ig_sub2"/>
</dbReference>
<dbReference type="InterPro" id="IPR001611">
    <property type="entry name" value="Leu-rich_rpt"/>
</dbReference>
<evidence type="ECO:0000256" key="5">
    <source>
        <dbReference type="ARBA" id="ARBA00023180"/>
    </source>
</evidence>
<evidence type="ECO:0000313" key="10">
    <source>
        <dbReference type="Proteomes" id="UP000008744"/>
    </source>
</evidence>
<evidence type="ECO:0000259" key="8">
    <source>
        <dbReference type="PROSITE" id="PS50835"/>
    </source>
</evidence>
<feature type="compositionally biased region" description="Polar residues" evidence="6">
    <location>
        <begin position="1225"/>
        <end position="1244"/>
    </location>
</feature>
<dbReference type="InterPro" id="IPR036179">
    <property type="entry name" value="Ig-like_dom_sf"/>
</dbReference>
<evidence type="ECO:0000256" key="3">
    <source>
        <dbReference type="ARBA" id="ARBA00022737"/>
    </source>
</evidence>
<accession>B4H8T8</accession>
<feature type="chain" id="PRO_5002808231" evidence="7">
    <location>
        <begin position="28"/>
        <end position="1282"/>
    </location>
</feature>
<evidence type="ECO:0000256" key="2">
    <source>
        <dbReference type="ARBA" id="ARBA00022729"/>
    </source>
</evidence>
<dbReference type="InterPro" id="IPR007110">
    <property type="entry name" value="Ig-like_dom"/>
</dbReference>
<protein>
    <submittedName>
        <fullName evidence="9">GL24767</fullName>
    </submittedName>
</protein>
<evidence type="ECO:0000256" key="7">
    <source>
        <dbReference type="SAM" id="SignalP"/>
    </source>
</evidence>
<dbReference type="OMA" id="YCCANRN"/>
<dbReference type="SMART" id="SM00369">
    <property type="entry name" value="LRR_TYP"/>
    <property type="match status" value="12"/>
</dbReference>
<evidence type="ECO:0000256" key="1">
    <source>
        <dbReference type="ARBA" id="ARBA00022614"/>
    </source>
</evidence>
<organism evidence="10">
    <name type="scientific">Drosophila persimilis</name>
    <name type="common">Fruit fly</name>
    <dbReference type="NCBI Taxonomy" id="7234"/>
    <lineage>
        <taxon>Eukaryota</taxon>
        <taxon>Metazoa</taxon>
        <taxon>Ecdysozoa</taxon>
        <taxon>Arthropoda</taxon>
        <taxon>Hexapoda</taxon>
        <taxon>Insecta</taxon>
        <taxon>Pterygota</taxon>
        <taxon>Neoptera</taxon>
        <taxon>Endopterygota</taxon>
        <taxon>Diptera</taxon>
        <taxon>Brachycera</taxon>
        <taxon>Muscomorpha</taxon>
        <taxon>Ephydroidea</taxon>
        <taxon>Drosophilidae</taxon>
        <taxon>Drosophila</taxon>
        <taxon>Sophophora</taxon>
    </lineage>
</organism>
<dbReference type="SMART" id="SM00408">
    <property type="entry name" value="IGc2"/>
    <property type="match status" value="1"/>
</dbReference>
<gene>
    <name evidence="9" type="primary">Dper\GL24767</name>
    <name evidence="9" type="ORF">Dper_GL24767</name>
</gene>
<dbReference type="Gene3D" id="3.80.10.10">
    <property type="entry name" value="Ribonuclease Inhibitor"/>
    <property type="match status" value="3"/>
</dbReference>
<evidence type="ECO:0000256" key="6">
    <source>
        <dbReference type="SAM" id="MobiDB-lite"/>
    </source>
</evidence>
<evidence type="ECO:0000256" key="4">
    <source>
        <dbReference type="ARBA" id="ARBA00023157"/>
    </source>
</evidence>
<dbReference type="FunFam" id="3.80.10.10:FF:001164">
    <property type="entry name" value="GH01279p"/>
    <property type="match status" value="1"/>
</dbReference>
<keyword evidence="3" id="KW-0677">Repeat</keyword>
<name>B4H8T8_DROPE</name>
<evidence type="ECO:0000313" key="9">
    <source>
        <dbReference type="EMBL" id="EDW35147.1"/>
    </source>
</evidence>
<dbReference type="Gene3D" id="2.60.40.10">
    <property type="entry name" value="Immunoglobulins"/>
    <property type="match status" value="1"/>
</dbReference>
<sequence>MEAVSKIPLILSALLVVFVLAAAAATASQPGSGSGSVSSSCLTTYSSNADAAVAQQHHLQPHQTQIRARTRSWQEHEFSLLGYKFHLPFVGHAVDADLDDSESDGGLWLDELDDADEATEEIEEHELGSDSSVVTADNVFKLRCQHVGLASVNQELLSRRNANINYQQLMLDHVPADDRVQLQKLQLQQFENVIELSWLESGLRDDPLKEVLLAKGQPHRFEQMERLDLSENRLECLHWALPQAMQHLKVLKMSGNLLDNNCSLINLQHMGHLQELHLDRNGFRLLPQHFLGQLNELRLLNLSQNRLAELPRNIFEGGVQLERLYLSKNRLSVLPFQLFQTARDLQMLDLSDNRLLSFPDNFFARNGQLKQLHLQRNQLRSLGRHSLYNLRELRQLDLSQNSLTSIDRKAFESLGQLLALNISGNNLTTLSSIIFQPLHALRQMDLSRNQFKQLPSGLFQNQRALALLRIDETPIEHFSNWISRTDESLVDPQILHRLRYLSLQQNPQLTDLPETLFANARNLRELLLAENGLRHLPTQISGLSRLQRLSLRGNRLISLPEGLKELSQLHYLNILGNEYECDCSMYWLTAWLANSSTSLRRLPATHPSQTPLDSYESIDDQIDALKCHYGYPGDMLRVLSNLNCTVPVAVQSSEPKMHLLLTTAKLECNITGSPVPDIIWLTPRNKILRHHADPDKRPIIIESNEEDRRLPPSAQELAALMDESYVQSMNFTRQKSLYGRHVVLMENGSLLVHNISRVDSGLYTCYAFNVMGKASAGIRLYIDPIVFYRVKIGSLIAGAASAAAFLLLTLIVQGVRSCLSRWGICDRFYCCANRNKKSPRARQIYAMLDNIESYKSQQLERLRENYAQQVHRIRENCAQQVEWISSSYTSQAKHIKDFRDIGSNHLTALKDQYNDQVKKVRDYSTGQLSWVRENYVFQRNKIRKFSAHQVLRLREGYKYQQQSLNKVLENLPSFYFENCRGRCEEDIAEDIDCYFKSQMELAGSNELSIQKIKLHWAANNAASRASIYYTPPDDDDLRLSHLNLQHTPIHINYIDENLDQQKQLEHDFKMDPHLLLFDASRLYLNPEGASSSGQAAAMAAALALAQCSSVEDNNQEQEEEMQPLTQINRLDLESNDVKSSKSCPAIYKVSKQRDGSTLHELLTKDGVPHQMLRLNPVESTLAVQPKKEKLNIILDECGKASLCNAEQEQQQEQQHHQANEANEGSPGTDTPPSVSTCDSNSLAGSCSDVCPSPSKLDNASRLLPSSSSALTASPLHAVAAET</sequence>
<dbReference type="PANTHER" id="PTHR45842">
    <property type="entry name" value="SYNAPTIC ADHESION-LIKE MOLECULE SALM"/>
    <property type="match status" value="1"/>
</dbReference>
<dbReference type="eggNOG" id="KOG0619">
    <property type="taxonomic scope" value="Eukaryota"/>
</dbReference>
<keyword evidence="1" id="KW-0433">Leucine-rich repeat</keyword>
<dbReference type="PROSITE" id="PS50835">
    <property type="entry name" value="IG_LIKE"/>
    <property type="match status" value="1"/>
</dbReference>